<dbReference type="FunFam" id="3.40.120.10:FF:000004">
    <property type="entry name" value="Phosphoglucomutase 5"/>
    <property type="match status" value="1"/>
</dbReference>
<name>A0A318EEH1_9GAMM</name>
<dbReference type="AlphaFoldDB" id="A0A318EEH1"/>
<keyword evidence="5" id="KW-0597">Phosphoprotein</keyword>
<feature type="domain" description="Alpha-D-phosphohexomutase alpha/beta/alpha" evidence="11">
    <location>
        <begin position="205"/>
        <end position="286"/>
    </location>
</feature>
<proteinExistence type="inferred from homology"/>
<dbReference type="Pfam" id="PF24947">
    <property type="entry name" value="PGM1_C_vert_fung"/>
    <property type="match status" value="1"/>
</dbReference>
<dbReference type="PANTHER" id="PTHR22573">
    <property type="entry name" value="PHOSPHOHEXOMUTASE FAMILY MEMBER"/>
    <property type="match status" value="1"/>
</dbReference>
<evidence type="ECO:0000256" key="2">
    <source>
        <dbReference type="ARBA" id="ARBA00001946"/>
    </source>
</evidence>
<dbReference type="PROSITE" id="PS00710">
    <property type="entry name" value="PGM_PMM"/>
    <property type="match status" value="1"/>
</dbReference>
<dbReference type="InterPro" id="IPR016066">
    <property type="entry name" value="A-D-PHexomutase_CS"/>
</dbReference>
<dbReference type="InterPro" id="IPR016055">
    <property type="entry name" value="A-D-PHexomutase_a/b/a-I/II/III"/>
</dbReference>
<dbReference type="SUPFAM" id="SSF53738">
    <property type="entry name" value="Phosphoglucomutase, first 3 domains"/>
    <property type="match status" value="3"/>
</dbReference>
<dbReference type="GO" id="GO:0000287">
    <property type="term" value="F:magnesium ion binding"/>
    <property type="evidence" value="ECO:0007669"/>
    <property type="project" value="InterPro"/>
</dbReference>
<sequence>MAAREIPTKPYLDQKPGTAGLRKKVEVFQQPHYLENFLQSIFDCAPELKGATLVIGGDGRYHNRDAIRTAIAMASANGVARVVVGQGGLLSTPAASHLIRKLGAAGGFLLTASHNPAGPEGDFGIKFNIAGGGQAGEGLTERIHAHSKRITHYRIDDDADVDLDRRATVQTGSMRIDVVDGVDDYAELMQSLFDFDRMRDWIRQGHGLRFDAMHAVTGPYARRILVEQLGAPAASVLNATPLEDFGGGHPDPNLVYGKHLVELAFGAGAPELVAASDGDGDRNMILGREIFVSPGDSLAMLAAHLPQLPGYRDGVAGIARSMPTSRAADHVARALKVPAFETPTGWKFFCNLLDAGQATICGEESFGTSSNHAREKDGLWAVLAWLNVLAVTGKPIAEIARAHWQRYGRHYYQRHDYEGLPGPAAEAVMQAFAGELANLPGQQVGDRDVTLADEFSYHDRIDGSIASNQGLRIVCGDHARIIMRLSGTGTQGATLRLYLERYEHDASALAWRPADALAPLAAAADRLGRIGELTGRRAPTLVT</sequence>
<evidence type="ECO:0000259" key="12">
    <source>
        <dbReference type="Pfam" id="PF02880"/>
    </source>
</evidence>
<evidence type="ECO:0000313" key="14">
    <source>
        <dbReference type="Proteomes" id="UP000248330"/>
    </source>
</evidence>
<keyword evidence="7 9" id="KW-0460">Magnesium</keyword>
<evidence type="ECO:0000256" key="5">
    <source>
        <dbReference type="ARBA" id="ARBA00022553"/>
    </source>
</evidence>
<dbReference type="Gene3D" id="3.30.310.50">
    <property type="entry name" value="Alpha-D-phosphohexomutase, C-terminal domain"/>
    <property type="match status" value="1"/>
</dbReference>
<dbReference type="GO" id="GO:0004614">
    <property type="term" value="F:phosphoglucomutase activity"/>
    <property type="evidence" value="ECO:0007669"/>
    <property type="project" value="UniProtKB-EC"/>
</dbReference>
<comment type="catalytic activity">
    <reaction evidence="1">
        <text>alpha-D-glucose 1-phosphate = alpha-D-glucose 6-phosphate</text>
        <dbReference type="Rhea" id="RHEA:23536"/>
        <dbReference type="ChEBI" id="CHEBI:58225"/>
        <dbReference type="ChEBI" id="CHEBI:58601"/>
        <dbReference type="EC" id="5.4.2.2"/>
    </reaction>
</comment>
<dbReference type="GO" id="GO:0005975">
    <property type="term" value="P:carbohydrate metabolic process"/>
    <property type="evidence" value="ECO:0007669"/>
    <property type="project" value="InterPro"/>
</dbReference>
<keyword evidence="8" id="KW-0413">Isomerase</keyword>
<dbReference type="PANTHER" id="PTHR22573:SF2">
    <property type="entry name" value="PHOSPHOGLUCOMUTASE"/>
    <property type="match status" value="1"/>
</dbReference>
<protein>
    <recommendedName>
        <fullName evidence="4">phosphoglucomutase (alpha-D-glucose-1,6-bisphosphate-dependent)</fullName>
        <ecNumber evidence="4">5.4.2.2</ecNumber>
    </recommendedName>
</protein>
<evidence type="ECO:0000256" key="8">
    <source>
        <dbReference type="ARBA" id="ARBA00023235"/>
    </source>
</evidence>
<dbReference type="SUPFAM" id="SSF55957">
    <property type="entry name" value="Phosphoglucomutase, C-terminal domain"/>
    <property type="match status" value="1"/>
</dbReference>
<accession>A0A318EEH1</accession>
<evidence type="ECO:0000256" key="3">
    <source>
        <dbReference type="ARBA" id="ARBA00010231"/>
    </source>
</evidence>
<feature type="domain" description="Alpha-D-phosphohexomutase alpha/beta/alpha" evidence="12">
    <location>
        <begin position="295"/>
        <end position="407"/>
    </location>
</feature>
<dbReference type="InterPro" id="IPR005841">
    <property type="entry name" value="Alpha-D-phosphohexomutase_SF"/>
</dbReference>
<dbReference type="NCBIfam" id="NF005737">
    <property type="entry name" value="PRK07564.1-1"/>
    <property type="match status" value="1"/>
</dbReference>
<evidence type="ECO:0000256" key="6">
    <source>
        <dbReference type="ARBA" id="ARBA00022723"/>
    </source>
</evidence>
<evidence type="ECO:0000256" key="1">
    <source>
        <dbReference type="ARBA" id="ARBA00000443"/>
    </source>
</evidence>
<dbReference type="Pfam" id="PF02880">
    <property type="entry name" value="PGM_PMM_III"/>
    <property type="match status" value="1"/>
</dbReference>
<dbReference type="InterPro" id="IPR005844">
    <property type="entry name" value="A-D-PHexomutase_a/b/a-I"/>
</dbReference>
<comment type="caution">
    <text evidence="13">The sequence shown here is derived from an EMBL/GenBank/DDBJ whole genome shotgun (WGS) entry which is preliminary data.</text>
</comment>
<reference evidence="13 14" key="1">
    <citation type="submission" date="2018-04" db="EMBL/GenBank/DDBJ databases">
        <title>Genomic Encyclopedia of Type Strains, Phase IV (KMG-IV): sequencing the most valuable type-strain genomes for metagenomic binning, comparative biology and taxonomic classification.</title>
        <authorList>
            <person name="Goeker M."/>
        </authorList>
    </citation>
    <scope>NUCLEOTIDE SEQUENCE [LARGE SCALE GENOMIC DNA]</scope>
    <source>
        <strain evidence="13 14">DSM 104150</strain>
    </source>
</reference>
<dbReference type="EMBL" id="QICN01000001">
    <property type="protein sequence ID" value="PXV71169.1"/>
    <property type="molecule type" value="Genomic_DNA"/>
</dbReference>
<evidence type="ECO:0000259" key="11">
    <source>
        <dbReference type="Pfam" id="PF02879"/>
    </source>
</evidence>
<dbReference type="Pfam" id="PF02878">
    <property type="entry name" value="PGM_PMM_I"/>
    <property type="match status" value="1"/>
</dbReference>
<dbReference type="InterPro" id="IPR045244">
    <property type="entry name" value="PGM"/>
</dbReference>
<evidence type="ECO:0000256" key="4">
    <source>
        <dbReference type="ARBA" id="ARBA00012728"/>
    </source>
</evidence>
<dbReference type="Pfam" id="PF02879">
    <property type="entry name" value="PGM_PMM_II"/>
    <property type="match status" value="1"/>
</dbReference>
<evidence type="ECO:0000259" key="10">
    <source>
        <dbReference type="Pfam" id="PF02878"/>
    </source>
</evidence>
<keyword evidence="6 9" id="KW-0479">Metal-binding</keyword>
<gene>
    <name evidence="13" type="ORF">C8D93_101211</name>
</gene>
<comment type="similarity">
    <text evidence="3 9">Belongs to the phosphohexose mutase family.</text>
</comment>
<dbReference type="Proteomes" id="UP000248330">
    <property type="component" value="Unassembled WGS sequence"/>
</dbReference>
<dbReference type="PRINTS" id="PR00509">
    <property type="entry name" value="PGMPMM"/>
</dbReference>
<dbReference type="InterPro" id="IPR005846">
    <property type="entry name" value="A-D-PHexomutase_a/b/a-III"/>
</dbReference>
<dbReference type="FunFam" id="3.30.310.50:FF:000002">
    <property type="entry name" value="Phosphoglucomutase 5"/>
    <property type="match status" value="1"/>
</dbReference>
<feature type="domain" description="Alpha-D-phosphohexomutase alpha/beta/alpha" evidence="10">
    <location>
        <begin position="14"/>
        <end position="153"/>
    </location>
</feature>
<dbReference type="EC" id="5.4.2.2" evidence="4"/>
<comment type="cofactor">
    <cofactor evidence="2">
        <name>Mg(2+)</name>
        <dbReference type="ChEBI" id="CHEBI:18420"/>
    </cofactor>
</comment>
<evidence type="ECO:0000256" key="9">
    <source>
        <dbReference type="RuleBase" id="RU004326"/>
    </source>
</evidence>
<dbReference type="RefSeq" id="WP_110263311.1">
    <property type="nucleotide sequence ID" value="NZ_CAKZQT010000019.1"/>
</dbReference>
<dbReference type="GO" id="GO:0005829">
    <property type="term" value="C:cytosol"/>
    <property type="evidence" value="ECO:0007669"/>
    <property type="project" value="TreeGrafter"/>
</dbReference>
<dbReference type="InterPro" id="IPR036900">
    <property type="entry name" value="A-D-PHexomutase_C_sf"/>
</dbReference>
<dbReference type="InterPro" id="IPR005845">
    <property type="entry name" value="A-D-PHexomutase_a/b/a-II"/>
</dbReference>
<evidence type="ECO:0000313" key="13">
    <source>
        <dbReference type="EMBL" id="PXV71169.1"/>
    </source>
</evidence>
<organism evidence="13 14">
    <name type="scientific">Sinimarinibacterium flocculans</name>
    <dbReference type="NCBI Taxonomy" id="985250"/>
    <lineage>
        <taxon>Bacteria</taxon>
        <taxon>Pseudomonadati</taxon>
        <taxon>Pseudomonadota</taxon>
        <taxon>Gammaproteobacteria</taxon>
        <taxon>Nevskiales</taxon>
        <taxon>Nevskiaceae</taxon>
        <taxon>Sinimarinibacterium</taxon>
    </lineage>
</organism>
<keyword evidence="14" id="KW-1185">Reference proteome</keyword>
<dbReference type="OrthoDB" id="9806956at2"/>
<dbReference type="Gene3D" id="3.40.120.10">
    <property type="entry name" value="Alpha-D-Glucose-1,6-Bisphosphate, subunit A, domain 3"/>
    <property type="match status" value="3"/>
</dbReference>
<evidence type="ECO:0000256" key="7">
    <source>
        <dbReference type="ARBA" id="ARBA00022842"/>
    </source>
</evidence>